<dbReference type="PROSITE" id="PS00299">
    <property type="entry name" value="UBIQUITIN_1"/>
    <property type="match status" value="1"/>
</dbReference>
<dbReference type="PRINTS" id="PR00348">
    <property type="entry name" value="UBIQUITIN"/>
</dbReference>
<dbReference type="Gene3D" id="3.10.20.90">
    <property type="entry name" value="Phosphatidylinositol 3-kinase Catalytic Subunit, Chain A, domain 1"/>
    <property type="match status" value="1"/>
</dbReference>
<dbReference type="InterPro" id="IPR029071">
    <property type="entry name" value="Ubiquitin-like_domsf"/>
</dbReference>
<dbReference type="AlphaFoldDB" id="A0AAN7B733"/>
<evidence type="ECO:0000313" key="3">
    <source>
        <dbReference type="Proteomes" id="UP001301769"/>
    </source>
</evidence>
<evidence type="ECO:0000313" key="2">
    <source>
        <dbReference type="EMBL" id="KAK4212739.1"/>
    </source>
</evidence>
<protein>
    <submittedName>
        <fullName evidence="2">Ubiquitin family-domain-containing protein</fullName>
    </submittedName>
</protein>
<proteinExistence type="predicted"/>
<reference evidence="2" key="2">
    <citation type="submission" date="2023-05" db="EMBL/GenBank/DDBJ databases">
        <authorList>
            <consortium name="Lawrence Berkeley National Laboratory"/>
            <person name="Steindorff A."/>
            <person name="Hensen N."/>
            <person name="Bonometti L."/>
            <person name="Westerberg I."/>
            <person name="Brannstrom I.O."/>
            <person name="Guillou S."/>
            <person name="Cros-Aarteil S."/>
            <person name="Calhoun S."/>
            <person name="Haridas S."/>
            <person name="Kuo A."/>
            <person name="Mondo S."/>
            <person name="Pangilinan J."/>
            <person name="Riley R."/>
            <person name="Labutti K."/>
            <person name="Andreopoulos B."/>
            <person name="Lipzen A."/>
            <person name="Chen C."/>
            <person name="Yanf M."/>
            <person name="Daum C."/>
            <person name="Ng V."/>
            <person name="Clum A."/>
            <person name="Ohm R."/>
            <person name="Martin F."/>
            <person name="Silar P."/>
            <person name="Natvig D."/>
            <person name="Lalanne C."/>
            <person name="Gautier V."/>
            <person name="Ament-Velasquez S.L."/>
            <person name="Kruys A."/>
            <person name="Hutchinson M.I."/>
            <person name="Powell A.J."/>
            <person name="Barry K."/>
            <person name="Miller A.N."/>
            <person name="Grigoriev I.V."/>
            <person name="Debuchy R."/>
            <person name="Gladieux P."/>
            <person name="Thoren M.H."/>
            <person name="Johannesson H."/>
        </authorList>
    </citation>
    <scope>NUCLEOTIDE SEQUENCE</scope>
    <source>
        <strain evidence="2">PSN293</strain>
    </source>
</reference>
<feature type="domain" description="Ubiquitin-like" evidence="1">
    <location>
        <begin position="1"/>
        <end position="77"/>
    </location>
</feature>
<dbReference type="InterPro" id="IPR050158">
    <property type="entry name" value="Ubiquitin_ubiquitin-like"/>
</dbReference>
<keyword evidence="3" id="KW-1185">Reference proteome</keyword>
<dbReference type="InterPro" id="IPR019954">
    <property type="entry name" value="Ubiquitin_CS"/>
</dbReference>
<accession>A0AAN7B733</accession>
<evidence type="ECO:0000259" key="1">
    <source>
        <dbReference type="PROSITE" id="PS50053"/>
    </source>
</evidence>
<dbReference type="InterPro" id="IPR000626">
    <property type="entry name" value="Ubiquitin-like_dom"/>
</dbReference>
<reference evidence="2" key="1">
    <citation type="journal article" date="2023" name="Mol. Phylogenet. Evol.">
        <title>Genome-scale phylogeny and comparative genomics of the fungal order Sordariales.</title>
        <authorList>
            <person name="Hensen N."/>
            <person name="Bonometti L."/>
            <person name="Westerberg I."/>
            <person name="Brannstrom I.O."/>
            <person name="Guillou S."/>
            <person name="Cros-Aarteil S."/>
            <person name="Calhoun S."/>
            <person name="Haridas S."/>
            <person name="Kuo A."/>
            <person name="Mondo S."/>
            <person name="Pangilinan J."/>
            <person name="Riley R."/>
            <person name="LaButti K."/>
            <person name="Andreopoulos B."/>
            <person name="Lipzen A."/>
            <person name="Chen C."/>
            <person name="Yan M."/>
            <person name="Daum C."/>
            <person name="Ng V."/>
            <person name="Clum A."/>
            <person name="Steindorff A."/>
            <person name="Ohm R.A."/>
            <person name="Martin F."/>
            <person name="Silar P."/>
            <person name="Natvig D.O."/>
            <person name="Lalanne C."/>
            <person name="Gautier V."/>
            <person name="Ament-Velasquez S.L."/>
            <person name="Kruys A."/>
            <person name="Hutchinson M.I."/>
            <person name="Powell A.J."/>
            <person name="Barry K."/>
            <person name="Miller A.N."/>
            <person name="Grigoriev I.V."/>
            <person name="Debuchy R."/>
            <person name="Gladieux P."/>
            <person name="Hiltunen Thoren M."/>
            <person name="Johannesson H."/>
        </authorList>
    </citation>
    <scope>NUCLEOTIDE SEQUENCE</scope>
    <source>
        <strain evidence="2">PSN293</strain>
    </source>
</reference>
<dbReference type="Proteomes" id="UP001301769">
    <property type="component" value="Unassembled WGS sequence"/>
</dbReference>
<dbReference type="PANTHER" id="PTHR10666">
    <property type="entry name" value="UBIQUITIN"/>
    <property type="match status" value="1"/>
</dbReference>
<dbReference type="SUPFAM" id="SSF54236">
    <property type="entry name" value="Ubiquitin-like"/>
    <property type="match status" value="1"/>
</dbReference>
<dbReference type="Pfam" id="PF00240">
    <property type="entry name" value="ubiquitin"/>
    <property type="match status" value="1"/>
</dbReference>
<gene>
    <name evidence="2" type="ORF">QBC37DRAFT_465220</name>
</gene>
<comment type="caution">
    <text evidence="2">The sequence shown here is derived from an EMBL/GenBank/DDBJ whole genome shotgun (WGS) entry which is preliminary data.</text>
</comment>
<organism evidence="2 3">
    <name type="scientific">Rhypophila decipiens</name>
    <dbReference type="NCBI Taxonomy" id="261697"/>
    <lineage>
        <taxon>Eukaryota</taxon>
        <taxon>Fungi</taxon>
        <taxon>Dikarya</taxon>
        <taxon>Ascomycota</taxon>
        <taxon>Pezizomycotina</taxon>
        <taxon>Sordariomycetes</taxon>
        <taxon>Sordariomycetidae</taxon>
        <taxon>Sordariales</taxon>
        <taxon>Naviculisporaceae</taxon>
        <taxon>Rhypophila</taxon>
    </lineage>
</organism>
<dbReference type="EMBL" id="MU858122">
    <property type="protein sequence ID" value="KAK4212739.1"/>
    <property type="molecule type" value="Genomic_DNA"/>
</dbReference>
<dbReference type="PROSITE" id="PS50053">
    <property type="entry name" value="UBIQUITIN_2"/>
    <property type="match status" value="1"/>
</dbReference>
<name>A0AAN7B733_9PEZI</name>
<sequence length="506" mass="57395">MRIFIKTTAGGSDFSIETETSDTVDSVKSQIQDKRGIPEESQRLLYAGKKLEDGTILRDYGIRAEATLELIIRTHGSTAAQSVYRELGPSPSDEAVEERVKQWRSLAEEGSFDDDLDIVDPDIYYRSLEILADKVAEYSEFKRCDGTYDLRDDITWDLETVPRYPAFVNLNQDLRLSFVHAAIAASLWKTSLILSGVLFGLQQLQKTNLCQSSFSLLLKHQDLDAAEIIKIPIQDVDTILKGTLENLKRVHERESNIGLVHESLCAQVFEPCISLFGRLYWPIDGPPNLPTTELILATGRITAILLDIALVSYIGSHSCRFDKDYLKRDARTFGVDPSTDLPGFRCSLRLLACLADFLNKREVWVFEFRTKNQVWETDNKRLGILTRIEDFADIWGPVYAIYASQSHMIRQYNVSKGIIRRESGKRPIMIRGNNKEPATRHAIRCHWHNKSSWLKGLKWKYLPPADDSCLSFDDLLLIRESREGTEQIETAFPSIAQAPPCSSGGR</sequence>
<dbReference type="InterPro" id="IPR019956">
    <property type="entry name" value="Ubiquitin_dom"/>
</dbReference>
<dbReference type="SMART" id="SM00213">
    <property type="entry name" value="UBQ"/>
    <property type="match status" value="1"/>
</dbReference>